<organism evidence="4 5">
    <name type="scientific">Hydra vulgaris</name>
    <name type="common">Hydra</name>
    <name type="synonym">Hydra attenuata</name>
    <dbReference type="NCBI Taxonomy" id="6087"/>
    <lineage>
        <taxon>Eukaryota</taxon>
        <taxon>Metazoa</taxon>
        <taxon>Cnidaria</taxon>
        <taxon>Hydrozoa</taxon>
        <taxon>Hydroidolina</taxon>
        <taxon>Anthoathecata</taxon>
        <taxon>Aplanulata</taxon>
        <taxon>Hydridae</taxon>
        <taxon>Hydra</taxon>
    </lineage>
</organism>
<proteinExistence type="predicted"/>
<dbReference type="RefSeq" id="XP_065674090.1">
    <property type="nucleotide sequence ID" value="XM_065818018.1"/>
</dbReference>
<dbReference type="Pfam" id="PF13359">
    <property type="entry name" value="DDE_Tnp_4"/>
    <property type="match status" value="1"/>
</dbReference>
<feature type="domain" description="DDE Tnp4" evidence="3">
    <location>
        <begin position="111"/>
        <end position="191"/>
    </location>
</feature>
<dbReference type="Proteomes" id="UP001652625">
    <property type="component" value="Chromosome 14"/>
</dbReference>
<sequence>MNIPIILAEQGDDQIWREAQRVSTSDYSYVECLKKFRLPKTNIAEIINTLLNNDTSNVSQPSCCRIIHQFCKFFIQHYFHLVKWYDNQEDIDEAKKKYLQSYGVKGLLGIIDGTMMQIKGVSGADEPAYICRKGYPALDCQVVVDYDGMFRDVVVKYPGLCHDAFIYSNSILKQTLEYDPNAGFLFAEPGYGSR</sequence>
<gene>
    <name evidence="5" type="primary">LOC136091034</name>
</gene>
<reference evidence="5" key="1">
    <citation type="submission" date="2025-08" db="UniProtKB">
        <authorList>
            <consortium name="RefSeq"/>
        </authorList>
    </citation>
    <scope>IDENTIFICATION</scope>
</reference>
<evidence type="ECO:0000256" key="1">
    <source>
        <dbReference type="ARBA" id="ARBA00001968"/>
    </source>
</evidence>
<accession>A0ABM4DHX3</accession>
<evidence type="ECO:0000256" key="2">
    <source>
        <dbReference type="ARBA" id="ARBA00022723"/>
    </source>
</evidence>
<evidence type="ECO:0000313" key="4">
    <source>
        <dbReference type="Proteomes" id="UP001652625"/>
    </source>
</evidence>
<keyword evidence="2" id="KW-0479">Metal-binding</keyword>
<evidence type="ECO:0000313" key="5">
    <source>
        <dbReference type="RefSeq" id="XP_065674090.1"/>
    </source>
</evidence>
<comment type="cofactor">
    <cofactor evidence="1">
        <name>a divalent metal cation</name>
        <dbReference type="ChEBI" id="CHEBI:60240"/>
    </cofactor>
</comment>
<name>A0ABM4DHX3_HYDVU</name>
<dbReference type="InterPro" id="IPR027806">
    <property type="entry name" value="HARBI1_dom"/>
</dbReference>
<protein>
    <submittedName>
        <fullName evidence="5">Nuclease HARBI1</fullName>
    </submittedName>
</protein>
<dbReference type="GeneID" id="136091034"/>
<keyword evidence="4" id="KW-1185">Reference proteome</keyword>
<evidence type="ECO:0000259" key="3">
    <source>
        <dbReference type="Pfam" id="PF13359"/>
    </source>
</evidence>